<comment type="caution">
    <text evidence="1">The sequence shown here is derived from an EMBL/GenBank/DDBJ whole genome shotgun (WGS) entry which is preliminary data.</text>
</comment>
<protein>
    <submittedName>
        <fullName evidence="1">Head portal protein</fullName>
    </submittedName>
</protein>
<gene>
    <name evidence="1" type="ORF">EL18_03096</name>
</gene>
<evidence type="ECO:0000313" key="1">
    <source>
        <dbReference type="EMBL" id="KFB08842.1"/>
    </source>
</evidence>
<dbReference type="InterPro" id="IPR006944">
    <property type="entry name" value="Phage/GTA_portal"/>
</dbReference>
<dbReference type="EMBL" id="JMQM01000002">
    <property type="protein sequence ID" value="KFB08842.1"/>
    <property type="molecule type" value="Genomic_DNA"/>
</dbReference>
<dbReference type="Proteomes" id="UP000053675">
    <property type="component" value="Unassembled WGS sequence"/>
</dbReference>
<dbReference type="Gene3D" id="3.30.1120.70">
    <property type="match status" value="1"/>
</dbReference>
<dbReference type="OrthoDB" id="7592047at2"/>
<dbReference type="PATRIC" id="fig|472175.3.peg.3094"/>
<evidence type="ECO:0000313" key="2">
    <source>
        <dbReference type="Proteomes" id="UP000053675"/>
    </source>
</evidence>
<dbReference type="Pfam" id="PF04860">
    <property type="entry name" value="Phage_portal"/>
    <property type="match status" value="1"/>
</dbReference>
<dbReference type="STRING" id="472175.EL18_03096"/>
<dbReference type="RefSeq" id="WP_051914337.1">
    <property type="nucleotide sequence ID" value="NZ_JMQM01000002.1"/>
</dbReference>
<name>A0A084U7A6_9HYPH</name>
<dbReference type="NCBIfam" id="TIGR01537">
    <property type="entry name" value="portal_HK97"/>
    <property type="match status" value="1"/>
</dbReference>
<organism evidence="1 2">
    <name type="scientific">Nitratireductor basaltis</name>
    <dbReference type="NCBI Taxonomy" id="472175"/>
    <lineage>
        <taxon>Bacteria</taxon>
        <taxon>Pseudomonadati</taxon>
        <taxon>Pseudomonadota</taxon>
        <taxon>Alphaproteobacteria</taxon>
        <taxon>Hyphomicrobiales</taxon>
        <taxon>Phyllobacteriaceae</taxon>
        <taxon>Nitratireductor</taxon>
    </lineage>
</organism>
<dbReference type="Gene3D" id="3.40.140.120">
    <property type="match status" value="1"/>
</dbReference>
<dbReference type="eggNOG" id="COG4695">
    <property type="taxonomic scope" value="Bacteria"/>
</dbReference>
<sequence length="410" mass="44908">MSWIDRILGRETRATETRIQSDDPFIAEWFGLNGGIGSYVDPRRASGLATAGACISIISQALAAVPLNLYRRTDNGGRERATDHPLYGVLHNMPNANMTAFEAREALLTSLLIAGNAYAALEWNGRGQVVALNPLDPGSVAVEQLENGRLRYRVTGRKGTRIYLQEEMLHLRYRLARDGVMGLSPIQLARETFNLALTQQDTAAGLAAKGNRPSGALVFPNMLGQTGKDSALDKLKAKIEANTVTSNVLVLDGGAEWKSFSMTAKDAEFLESRKLTNLDICRIWGVPPTVAGILDHGTYSNVEAESRALVVRCLAPMARRVEQAMNVALLPEQSRKTLFVEHDLAGLLRGDMKARYESYRIGREWGWLSPNEIRGWENLPEIDGGGEYLSPLNMVPLSERGTSANGESAE</sequence>
<proteinExistence type="predicted"/>
<keyword evidence="2" id="KW-1185">Reference proteome</keyword>
<accession>A0A084U7A6</accession>
<dbReference type="Gene3D" id="1.20.1270.210">
    <property type="match status" value="1"/>
</dbReference>
<dbReference type="InterPro" id="IPR006427">
    <property type="entry name" value="Portal_HK97"/>
</dbReference>
<reference evidence="1 2" key="1">
    <citation type="submission" date="2014-05" db="EMBL/GenBank/DDBJ databases">
        <title>Draft Genome Sequence of Nitratireductor basaltis Strain UMTGB225, A Marine Bacterium Isolated from Green Barrel Tunicate.</title>
        <authorList>
            <person name="Gan H.Y."/>
        </authorList>
    </citation>
    <scope>NUCLEOTIDE SEQUENCE [LARGE SCALE GENOMIC DNA]</scope>
    <source>
        <strain evidence="1 2">UMTGB225</strain>
    </source>
</reference>
<dbReference type="AlphaFoldDB" id="A0A084U7A6"/>